<dbReference type="Pfam" id="PF04615">
    <property type="entry name" value="Utp14"/>
    <property type="match status" value="1"/>
</dbReference>
<feature type="region of interest" description="Disordered" evidence="6">
    <location>
        <begin position="640"/>
        <end position="667"/>
    </location>
</feature>
<evidence type="ECO:0000313" key="8">
    <source>
        <dbReference type="Proteomes" id="UP001187343"/>
    </source>
</evidence>
<dbReference type="EMBL" id="JAUYZG010000003">
    <property type="protein sequence ID" value="KAK2911330.1"/>
    <property type="molecule type" value="Genomic_DNA"/>
</dbReference>
<dbReference type="Proteomes" id="UP001187343">
    <property type="component" value="Unassembled WGS sequence"/>
</dbReference>
<feature type="region of interest" description="Disordered" evidence="6">
    <location>
        <begin position="532"/>
        <end position="564"/>
    </location>
</feature>
<keyword evidence="3" id="KW-0597">Phosphoprotein</keyword>
<keyword evidence="5" id="KW-0175">Coiled coil</keyword>
<feature type="compositionally biased region" description="Acidic residues" evidence="6">
    <location>
        <begin position="452"/>
        <end position="474"/>
    </location>
</feature>
<evidence type="ECO:0000256" key="5">
    <source>
        <dbReference type="SAM" id="Coils"/>
    </source>
</evidence>
<feature type="compositionally biased region" description="Acidic residues" evidence="6">
    <location>
        <begin position="431"/>
        <end position="440"/>
    </location>
</feature>
<feature type="compositionally biased region" description="Acidic residues" evidence="6">
    <location>
        <begin position="409"/>
        <end position="420"/>
    </location>
</feature>
<keyword evidence="8" id="KW-1185">Reference proteome</keyword>
<feature type="compositionally biased region" description="Acidic residues" evidence="6">
    <location>
        <begin position="353"/>
        <end position="364"/>
    </location>
</feature>
<keyword evidence="4" id="KW-0539">Nucleus</keyword>
<reference evidence="7" key="1">
    <citation type="submission" date="2023-08" db="EMBL/GenBank/DDBJ databases">
        <title>Chromosome-level Genome Assembly of mud carp (Cirrhinus molitorella).</title>
        <authorList>
            <person name="Liu H."/>
        </authorList>
    </citation>
    <scope>NUCLEOTIDE SEQUENCE</scope>
    <source>
        <strain evidence="7">Prfri</strain>
        <tissue evidence="7">Muscle</tissue>
    </source>
</reference>
<evidence type="ECO:0000256" key="4">
    <source>
        <dbReference type="ARBA" id="ARBA00023242"/>
    </source>
</evidence>
<organism evidence="7 8">
    <name type="scientific">Cirrhinus molitorella</name>
    <name type="common">mud carp</name>
    <dbReference type="NCBI Taxonomy" id="172907"/>
    <lineage>
        <taxon>Eukaryota</taxon>
        <taxon>Metazoa</taxon>
        <taxon>Chordata</taxon>
        <taxon>Craniata</taxon>
        <taxon>Vertebrata</taxon>
        <taxon>Euteleostomi</taxon>
        <taxon>Actinopterygii</taxon>
        <taxon>Neopterygii</taxon>
        <taxon>Teleostei</taxon>
        <taxon>Ostariophysi</taxon>
        <taxon>Cypriniformes</taxon>
        <taxon>Cyprinidae</taxon>
        <taxon>Labeoninae</taxon>
        <taxon>Labeonini</taxon>
        <taxon>Cirrhinus</taxon>
    </lineage>
</organism>
<comment type="subcellular location">
    <subcellularLocation>
        <location evidence="1">Nucleus</location>
        <location evidence="1">Nucleolus</location>
    </subcellularLocation>
</comment>
<dbReference type="PANTHER" id="PTHR14150:SF12">
    <property type="entry name" value="U3 SMALL NUCLEOLAR RNA-ASSOCIATED PROTEIN 14 HOMOLOG A"/>
    <property type="match status" value="1"/>
</dbReference>
<feature type="compositionally biased region" description="Basic and acidic residues" evidence="6">
    <location>
        <begin position="548"/>
        <end position="558"/>
    </location>
</feature>
<feature type="region of interest" description="Disordered" evidence="6">
    <location>
        <begin position="352"/>
        <end position="518"/>
    </location>
</feature>
<evidence type="ECO:0000256" key="3">
    <source>
        <dbReference type="ARBA" id="ARBA00022553"/>
    </source>
</evidence>
<evidence type="ECO:0008006" key="9">
    <source>
        <dbReference type="Google" id="ProtNLM"/>
    </source>
</evidence>
<evidence type="ECO:0000256" key="2">
    <source>
        <dbReference type="ARBA" id="ARBA00007774"/>
    </source>
</evidence>
<dbReference type="InterPro" id="IPR006709">
    <property type="entry name" value="SSU_processome_Utp14"/>
</dbReference>
<feature type="compositionally biased region" description="Polar residues" evidence="6">
    <location>
        <begin position="398"/>
        <end position="408"/>
    </location>
</feature>
<feature type="region of interest" description="Disordered" evidence="6">
    <location>
        <begin position="1"/>
        <end position="80"/>
    </location>
</feature>
<proteinExistence type="inferred from homology"/>
<comment type="caution">
    <text evidence="7">The sequence shown here is derived from an EMBL/GenBank/DDBJ whole genome shotgun (WGS) entry which is preliminary data.</text>
</comment>
<feature type="compositionally biased region" description="Basic residues" evidence="6">
    <location>
        <begin position="771"/>
        <end position="784"/>
    </location>
</feature>
<evidence type="ECO:0000256" key="6">
    <source>
        <dbReference type="SAM" id="MobiDB-lite"/>
    </source>
</evidence>
<dbReference type="PANTHER" id="PTHR14150">
    <property type="entry name" value="U3 SMALL NUCLEOLAR RNA-ASSOCIATED PROTEIN 14"/>
    <property type="match status" value="1"/>
</dbReference>
<evidence type="ECO:0000313" key="7">
    <source>
        <dbReference type="EMBL" id="KAK2911330.1"/>
    </source>
</evidence>
<comment type="similarity">
    <text evidence="2">Belongs to the UTP14 family.</text>
</comment>
<feature type="compositionally biased region" description="Basic residues" evidence="6">
    <location>
        <begin position="1"/>
        <end position="10"/>
    </location>
</feature>
<evidence type="ECO:0000256" key="1">
    <source>
        <dbReference type="ARBA" id="ARBA00004604"/>
    </source>
</evidence>
<dbReference type="AlphaFoldDB" id="A0AA88Q0P0"/>
<sequence length="784" mass="89332">MAKSRSLKKTSSKDVKLSSVMSAVGDDEDDLSIDEQAISASEDEEGNDDERKHKKLLEAISAMGGRKRKKQNERSEASVEVSEFFVNAEGTGDKVNLSDLLKTMDNSSAASSNTKKQLKNLQNTKQTLELPLNKQQAEKIQRAIAYEKTAKEVSSWDDIIKQNRKAEQIVFPLKHEPSGPKRVEEVVARWKFQTPLEQEIFSVLHRNRQPTNDPVLTPAEDASLKAMSLEEAKIRRAELQKARVLQSYFEAKAKREKAIKSKTYHKFKKKDSRKCFVKDFEEMVKTNPEEALDELKKIELARMKERMSLKHQNSGKWAKSKAIMAKYDDSARKAMQEQLQMNKDLTRKIAVPSDDEHENIEDASETVPDFANDPEPVTDAVNPWMRGQLTHEKPKVSRVTTEDVQTAQEENENEEEELLGEFEKKRKLWQADEEDLIPTEEESKREEPASEVVEEDVLDKEEDVVSDEEAEDISEFSSLFRLMSSKKTIQKKKGPSQTQEGLNAPRRDDEEELLNEGEIRVRNLEDLEVLDEVVEPQPIRKQSLPETAVEKDTSEPPNKKKREISLQEVLTKEATVVKVPFLPTVVEEEEHGEQISLIKEAFAGDDVISDFIKDKKKQEADAMPKEVDLTLPGWGDWGGVGLQPSHKKRKRFTIKPTPPPPRQDRKLPDVIIPEKRSVLTASHQVIQLPFFFENVEQFESTIRTPIGQTWNTPSVVRKLTKPKVITKLGTIIEPIVKEDFIHKTTTPAGERPEITLGGNECSGDPELSSKKPLRRSRKRKNNTN</sequence>
<protein>
    <recommendedName>
        <fullName evidence="9">U3 small nucleolar RNA-associated protein 14 homolog A</fullName>
    </recommendedName>
</protein>
<feature type="region of interest" description="Disordered" evidence="6">
    <location>
        <begin position="743"/>
        <end position="784"/>
    </location>
</feature>
<gene>
    <name evidence="7" type="ORF">Q8A67_003463</name>
</gene>
<dbReference type="GO" id="GO:0032040">
    <property type="term" value="C:small-subunit processome"/>
    <property type="evidence" value="ECO:0007669"/>
    <property type="project" value="InterPro"/>
</dbReference>
<feature type="coiled-coil region" evidence="5">
    <location>
        <begin position="104"/>
        <end position="138"/>
    </location>
</feature>
<accession>A0AA88Q0P0</accession>
<dbReference type="GO" id="GO:0006364">
    <property type="term" value="P:rRNA processing"/>
    <property type="evidence" value="ECO:0007669"/>
    <property type="project" value="InterPro"/>
</dbReference>
<name>A0AA88Q0P0_9TELE</name>